<dbReference type="AlphaFoldDB" id="A0A2R6Y2X9"/>
<dbReference type="PANTHER" id="PTHR38451:SF1">
    <property type="entry name" value="TRNA (ADENINE(22)-N(1))-METHYLTRANSFERASE"/>
    <property type="match status" value="1"/>
</dbReference>
<dbReference type="Pfam" id="PF12847">
    <property type="entry name" value="Methyltransf_18"/>
    <property type="match status" value="1"/>
</dbReference>
<accession>A0A2R6Y2X9</accession>
<dbReference type="InterPro" id="IPR029063">
    <property type="entry name" value="SAM-dependent_MTases_sf"/>
</dbReference>
<gene>
    <name evidence="1" type="ORF">BSOLF_2309</name>
</gene>
<dbReference type="Gene3D" id="3.40.50.150">
    <property type="entry name" value="Vaccinia Virus protein VP39"/>
    <property type="match status" value="1"/>
</dbReference>
<dbReference type="InterPro" id="IPR006901">
    <property type="entry name" value="TrmK"/>
</dbReference>
<name>A0A2R6Y2X9_9BACL</name>
<organism evidence="1 2">
    <name type="scientific">Candidatus Carbonibacillus altaicus</name>
    <dbReference type="NCBI Taxonomy" id="2163959"/>
    <lineage>
        <taxon>Bacteria</taxon>
        <taxon>Bacillati</taxon>
        <taxon>Bacillota</taxon>
        <taxon>Bacilli</taxon>
        <taxon>Bacillales</taxon>
        <taxon>Candidatus Carbonibacillus</taxon>
    </lineage>
</organism>
<evidence type="ECO:0000313" key="1">
    <source>
        <dbReference type="EMBL" id="PTQ57039.1"/>
    </source>
</evidence>
<dbReference type="PANTHER" id="PTHR38451">
    <property type="entry name" value="TRNA (ADENINE(22)-N(1))-METHYLTRANSFERASE"/>
    <property type="match status" value="1"/>
</dbReference>
<dbReference type="EMBL" id="PEBX01000014">
    <property type="protein sequence ID" value="PTQ57039.1"/>
    <property type="molecule type" value="Genomic_DNA"/>
</dbReference>
<protein>
    <submittedName>
        <fullName evidence="1">Putative tRNA-m1A22 methylase</fullName>
    </submittedName>
</protein>
<keyword evidence="1" id="KW-0808">Transferase</keyword>
<keyword evidence="1" id="KW-0489">Methyltransferase</keyword>
<sequence>MRLSSRLKTIYDMVPKSTRLADIGTDHAYLPAALVKGGKAEAVIATDLRAAPLKGAERYLRSHGLLERIELRQGDGLTVLSPGEVEGMIMSGLGGGTLVKMLEAAPHVLASLRYVLLAPQNDAYLLRAFFLRTAFALVDERLIQEEGRFYPILCFAPGDALQPYRLNNYSFYEALYVGPFLLSRGGLLMKRYLENELAQTVRIREQIEKRSTYEHRERRLLTFTRQEKLLRRRILALEENARSSRTDKRR</sequence>
<dbReference type="Proteomes" id="UP000244338">
    <property type="component" value="Unassembled WGS sequence"/>
</dbReference>
<dbReference type="GO" id="GO:0032259">
    <property type="term" value="P:methylation"/>
    <property type="evidence" value="ECO:0007669"/>
    <property type="project" value="UniProtKB-KW"/>
</dbReference>
<dbReference type="GO" id="GO:0160105">
    <property type="term" value="F:tRNA (adenine(22)-N1)-methyltransferase activity"/>
    <property type="evidence" value="ECO:0007669"/>
    <property type="project" value="InterPro"/>
</dbReference>
<dbReference type="PIRSF" id="PIRSF018637">
    <property type="entry name" value="TrmK"/>
    <property type="match status" value="1"/>
</dbReference>
<dbReference type="SUPFAM" id="SSF53335">
    <property type="entry name" value="S-adenosyl-L-methionine-dependent methyltransferases"/>
    <property type="match status" value="1"/>
</dbReference>
<reference evidence="2" key="1">
    <citation type="journal article" date="2018" name="Sci. Rep.">
        <title>Lignite coal burning seam in the remote Altai Mountains harbors a hydrogen-driven thermophilic microbial community.</title>
        <authorList>
            <person name="Kadnikov V.V."/>
            <person name="Mardanov A.V."/>
            <person name="Ivasenko D.A."/>
            <person name="Antsiferov D.V."/>
            <person name="Beletsky A.V."/>
            <person name="Karnachuk O.V."/>
            <person name="Ravin N.V."/>
        </authorList>
    </citation>
    <scope>NUCLEOTIDE SEQUENCE [LARGE SCALE GENOMIC DNA]</scope>
</reference>
<proteinExistence type="predicted"/>
<evidence type="ECO:0000313" key="2">
    <source>
        <dbReference type="Proteomes" id="UP000244338"/>
    </source>
</evidence>
<comment type="caution">
    <text evidence="1">The sequence shown here is derived from an EMBL/GenBank/DDBJ whole genome shotgun (WGS) entry which is preliminary data.</text>
</comment>